<evidence type="ECO:0000313" key="3">
    <source>
        <dbReference type="Proteomes" id="UP000198339"/>
    </source>
</evidence>
<organism evidence="2 3">
    <name type="scientific">Sphingopyxis indica</name>
    <dbReference type="NCBI Taxonomy" id="436663"/>
    <lineage>
        <taxon>Bacteria</taxon>
        <taxon>Pseudomonadati</taxon>
        <taxon>Pseudomonadota</taxon>
        <taxon>Alphaproteobacteria</taxon>
        <taxon>Sphingomonadales</taxon>
        <taxon>Sphingomonadaceae</taxon>
        <taxon>Sphingopyxis</taxon>
    </lineage>
</organism>
<evidence type="ECO:0000313" key="2">
    <source>
        <dbReference type="EMBL" id="SNT23506.1"/>
    </source>
</evidence>
<keyword evidence="3" id="KW-1185">Reference proteome</keyword>
<reference evidence="2 3" key="1">
    <citation type="submission" date="2017-06" db="EMBL/GenBank/DDBJ databases">
        <authorList>
            <person name="Kim H.J."/>
            <person name="Triplett B.A."/>
        </authorList>
    </citation>
    <scope>NUCLEOTIDE SEQUENCE [LARGE SCALE GENOMIC DNA]</scope>
    <source>
        <strain evidence="2 3">DS15</strain>
    </source>
</reference>
<dbReference type="EMBL" id="FZPA01000018">
    <property type="protein sequence ID" value="SNT23506.1"/>
    <property type="molecule type" value="Genomic_DNA"/>
</dbReference>
<feature type="transmembrane region" description="Helical" evidence="1">
    <location>
        <begin position="21"/>
        <end position="44"/>
    </location>
</feature>
<keyword evidence="1" id="KW-1133">Transmembrane helix</keyword>
<keyword evidence="1" id="KW-0812">Transmembrane</keyword>
<protein>
    <submittedName>
        <fullName evidence="2">Uncharacterized protein</fullName>
    </submittedName>
</protein>
<sequence>MLEIVALFGLFSWGMNSDRLAWKHAGVILLLSCLFGGLGGMIAGGEEVPVGVAMIFTIAFELVLETVVFFVGFGIGRYRARKAGISNIEDTFG</sequence>
<accession>A0A239KYR5</accession>
<dbReference type="RefSeq" id="WP_141134047.1">
    <property type="nucleotide sequence ID" value="NZ_FZPA01000018.1"/>
</dbReference>
<dbReference type="Proteomes" id="UP000198339">
    <property type="component" value="Unassembled WGS sequence"/>
</dbReference>
<name>A0A239KYR5_9SPHN</name>
<keyword evidence="1" id="KW-0472">Membrane</keyword>
<proteinExistence type="predicted"/>
<evidence type="ECO:0000256" key="1">
    <source>
        <dbReference type="SAM" id="Phobius"/>
    </source>
</evidence>
<dbReference type="AlphaFoldDB" id="A0A239KYR5"/>
<feature type="transmembrane region" description="Helical" evidence="1">
    <location>
        <begin position="50"/>
        <end position="75"/>
    </location>
</feature>
<gene>
    <name evidence="2" type="ORF">SAMN06295955_1182</name>
</gene>